<proteinExistence type="inferred from homology"/>
<evidence type="ECO:0000259" key="4">
    <source>
        <dbReference type="Pfam" id="PF02896"/>
    </source>
</evidence>
<dbReference type="InterPro" id="IPR040442">
    <property type="entry name" value="Pyrv_kinase-like_dom_sf"/>
</dbReference>
<comment type="similarity">
    <text evidence="1">Belongs to the PEP-utilizing enzyme family.</text>
</comment>
<evidence type="ECO:0000256" key="1">
    <source>
        <dbReference type="ARBA" id="ARBA00007837"/>
    </source>
</evidence>
<dbReference type="InterPro" id="IPR015813">
    <property type="entry name" value="Pyrv/PenolPyrv_kinase-like_dom"/>
</dbReference>
<keyword evidence="2" id="KW-0547">Nucleotide-binding</keyword>
<dbReference type="GO" id="GO:0008986">
    <property type="term" value="F:pyruvate, water dikinase activity"/>
    <property type="evidence" value="ECO:0007669"/>
    <property type="project" value="InterPro"/>
</dbReference>
<dbReference type="PANTHER" id="PTHR43030:SF1">
    <property type="entry name" value="PHOSPHOENOLPYRUVATE SYNTHASE"/>
    <property type="match status" value="1"/>
</dbReference>
<dbReference type="AlphaFoldDB" id="X0WLZ5"/>
<evidence type="ECO:0000256" key="2">
    <source>
        <dbReference type="ARBA" id="ARBA00022741"/>
    </source>
</evidence>
<dbReference type="InterPro" id="IPR006319">
    <property type="entry name" value="PEP_synth"/>
</dbReference>
<evidence type="ECO:0000256" key="3">
    <source>
        <dbReference type="ARBA" id="ARBA00022840"/>
    </source>
</evidence>
<dbReference type="PANTHER" id="PTHR43030">
    <property type="entry name" value="PHOSPHOENOLPYRUVATE SYNTHASE"/>
    <property type="match status" value="1"/>
</dbReference>
<organism evidence="5">
    <name type="scientific">marine sediment metagenome</name>
    <dbReference type="NCBI Taxonomy" id="412755"/>
    <lineage>
        <taxon>unclassified sequences</taxon>
        <taxon>metagenomes</taxon>
        <taxon>ecological metagenomes</taxon>
    </lineage>
</organism>
<feature type="non-terminal residue" evidence="5">
    <location>
        <position position="248"/>
    </location>
</feature>
<dbReference type="GO" id="GO:0005524">
    <property type="term" value="F:ATP binding"/>
    <property type="evidence" value="ECO:0007669"/>
    <property type="project" value="UniProtKB-KW"/>
</dbReference>
<accession>X0WLZ5</accession>
<dbReference type="InterPro" id="IPR000121">
    <property type="entry name" value="PEP_util_C"/>
</dbReference>
<name>X0WLZ5_9ZZZZ</name>
<protein>
    <recommendedName>
        <fullName evidence="4">PEP-utilising enzyme C-terminal domain-containing protein</fullName>
    </recommendedName>
</protein>
<reference evidence="5" key="1">
    <citation type="journal article" date="2014" name="Front. Microbiol.">
        <title>High frequency of phylogenetically diverse reductive dehalogenase-homologous genes in deep subseafloor sedimentary metagenomes.</title>
        <authorList>
            <person name="Kawai M."/>
            <person name="Futagami T."/>
            <person name="Toyoda A."/>
            <person name="Takaki Y."/>
            <person name="Nishi S."/>
            <person name="Hori S."/>
            <person name="Arai W."/>
            <person name="Tsubouchi T."/>
            <person name="Morono Y."/>
            <person name="Uchiyama I."/>
            <person name="Ito T."/>
            <person name="Fujiyama A."/>
            <person name="Inagaki F."/>
            <person name="Takami H."/>
        </authorList>
    </citation>
    <scope>NUCLEOTIDE SEQUENCE</scope>
    <source>
        <strain evidence="5">Expedition CK06-06</strain>
    </source>
</reference>
<dbReference type="EMBL" id="BARS01045373">
    <property type="protein sequence ID" value="GAG31964.1"/>
    <property type="molecule type" value="Genomic_DNA"/>
</dbReference>
<sequence>WIRSSDLRSDEFGSLKGAIEEEINPMLGNHGIRFSLKHPDILKAELKAVQEIAEDNPSKEFGVMFPQIISIEEVRKAKEIFNKFKTSNMKFGVMIETPASVQIIEDICKEGVDFISFGTNDLTQYTLAVDRGEDAVQDLYDEMHPAVLSQIGDVIDVCKKYNVETSICGQAGSRKEMVEFLLENGIDSISVNADAGYEISKFVKEIEDKSGGVLKDVGGVVKEFDKRKQEGMVSKEELGEKKVMKADE</sequence>
<dbReference type="Pfam" id="PF02896">
    <property type="entry name" value="PEP-utilizers_C"/>
    <property type="match status" value="1"/>
</dbReference>
<feature type="domain" description="PEP-utilising enzyme C-terminal" evidence="4">
    <location>
        <begin position="1"/>
        <end position="205"/>
    </location>
</feature>
<dbReference type="Gene3D" id="3.20.20.60">
    <property type="entry name" value="Phosphoenolpyruvate-binding domains"/>
    <property type="match status" value="1"/>
</dbReference>
<dbReference type="InterPro" id="IPR023151">
    <property type="entry name" value="PEP_util_CS"/>
</dbReference>
<feature type="non-terminal residue" evidence="5">
    <location>
        <position position="1"/>
    </location>
</feature>
<dbReference type="SUPFAM" id="SSF51621">
    <property type="entry name" value="Phosphoenolpyruvate/pyruvate domain"/>
    <property type="match status" value="1"/>
</dbReference>
<evidence type="ECO:0000313" key="5">
    <source>
        <dbReference type="EMBL" id="GAG31964.1"/>
    </source>
</evidence>
<dbReference type="PROSITE" id="PS00742">
    <property type="entry name" value="PEP_ENZYMES_2"/>
    <property type="match status" value="1"/>
</dbReference>
<comment type="caution">
    <text evidence="5">The sequence shown here is derived from an EMBL/GenBank/DDBJ whole genome shotgun (WGS) entry which is preliminary data.</text>
</comment>
<gene>
    <name evidence="5" type="ORF">S01H1_68417</name>
</gene>
<keyword evidence="3" id="KW-0067">ATP-binding</keyword>
<dbReference type="PRINTS" id="PR01736">
    <property type="entry name" value="PHPHTRNFRASE"/>
</dbReference>